<dbReference type="Gene3D" id="2.60.40.1090">
    <property type="entry name" value="Fimbrial-type adhesion domain"/>
    <property type="match status" value="1"/>
</dbReference>
<feature type="chain" id="PRO_5046483570" evidence="5">
    <location>
        <begin position="23"/>
        <end position="321"/>
    </location>
</feature>
<keyword evidence="4" id="KW-0281">Fimbrium</keyword>
<proteinExistence type="inferred from homology"/>
<feature type="domain" description="MrkD-like receptor binding" evidence="7">
    <location>
        <begin position="36"/>
        <end position="156"/>
    </location>
</feature>
<feature type="signal peptide" evidence="5">
    <location>
        <begin position="1"/>
        <end position="22"/>
    </location>
</feature>
<evidence type="ECO:0000313" key="8">
    <source>
        <dbReference type="EMBL" id="POZ33549.1"/>
    </source>
</evidence>
<evidence type="ECO:0000259" key="6">
    <source>
        <dbReference type="Pfam" id="PF00419"/>
    </source>
</evidence>
<evidence type="ECO:0000256" key="5">
    <source>
        <dbReference type="SAM" id="SignalP"/>
    </source>
</evidence>
<evidence type="ECO:0000256" key="3">
    <source>
        <dbReference type="ARBA" id="ARBA00022729"/>
    </source>
</evidence>
<dbReference type="Pfam" id="PF00419">
    <property type="entry name" value="Fimbrial"/>
    <property type="match status" value="1"/>
</dbReference>
<evidence type="ECO:0000256" key="1">
    <source>
        <dbReference type="ARBA" id="ARBA00004561"/>
    </source>
</evidence>
<keyword evidence="9" id="KW-1185">Reference proteome</keyword>
<name>A0ABX5A5Y0_9ENTR</name>
<evidence type="ECO:0000259" key="7">
    <source>
        <dbReference type="Pfam" id="PF22003"/>
    </source>
</evidence>
<protein>
    <submittedName>
        <fullName evidence="8">Fimbrial protein</fullName>
    </submittedName>
</protein>
<evidence type="ECO:0000256" key="4">
    <source>
        <dbReference type="ARBA" id="ARBA00023263"/>
    </source>
</evidence>
<dbReference type="InterPro" id="IPR000259">
    <property type="entry name" value="Adhesion_dom_fimbrial"/>
</dbReference>
<gene>
    <name evidence="8" type="ORF">C3712_00105</name>
</gene>
<reference evidence="8 9" key="1">
    <citation type="submission" date="2018-02" db="EMBL/GenBank/DDBJ databases">
        <title>Lelliotia aquatilis sp. nov., isolated from drinking water.</title>
        <authorList>
            <person name="Kaempfer P."/>
            <person name="Glaeser S."/>
            <person name="Exner M."/>
            <person name="Doijad S."/>
            <person name="Chakraborty T."/>
        </authorList>
    </citation>
    <scope>NUCLEOTIDE SEQUENCE [LARGE SCALE GENOMIC DNA]</scope>
    <source>
        <strain evidence="8 9">6331-17</strain>
    </source>
</reference>
<evidence type="ECO:0000313" key="9">
    <source>
        <dbReference type="Proteomes" id="UP000237025"/>
    </source>
</evidence>
<dbReference type="EMBL" id="PQVW01000001">
    <property type="protein sequence ID" value="POZ33549.1"/>
    <property type="molecule type" value="Genomic_DNA"/>
</dbReference>
<dbReference type="Pfam" id="PF22003">
    <property type="entry name" value="MrkDrd"/>
    <property type="match status" value="1"/>
</dbReference>
<dbReference type="PANTHER" id="PTHR33420">
    <property type="entry name" value="FIMBRIAL SUBUNIT ELFA-RELATED"/>
    <property type="match status" value="1"/>
</dbReference>
<comment type="subcellular location">
    <subcellularLocation>
        <location evidence="1">Fimbrium</location>
    </subcellularLocation>
</comment>
<dbReference type="SUPFAM" id="SSF49401">
    <property type="entry name" value="Bacterial adhesins"/>
    <property type="match status" value="1"/>
</dbReference>
<sequence>MRISKLLFLIILSCLFSKSSLAMTCTLVSYWNPVVSIGAMTVQRDAPVGTIIGTVTLTNSTRSVNCSDAGTMSRYRTLTYSGGVQSPLPNIYRTNLTGVGIQTDPSEAYFTNPAQLFQSTNSGAGIVFANHHTIIINVIKTGDIVSGTLAMGEIANEQFDNGSGGRITSESVTMSGGNSITVLACGLSTQTLTFPIGDVFASTFGSTPGTIPSGAQTTQNLGLNCATGANINVTLSGIQNPDVSDNSVLALTGQGSAGVAQGVGVQLLYNGSPLRINSRMVMKQSSGGQESLPLTARYYQTKTAVTTGSANTSATLNLTYQ</sequence>
<dbReference type="InterPro" id="IPR050263">
    <property type="entry name" value="Bact_Fimbrial_Adh_Pro"/>
</dbReference>
<comment type="caution">
    <text evidence="8">The sequence shown here is derived from an EMBL/GenBank/DDBJ whole genome shotgun (WGS) entry which is preliminary data.</text>
</comment>
<accession>A0ABX5A5Y0</accession>
<dbReference type="PANTHER" id="PTHR33420:SF12">
    <property type="entry name" value="FIMBRIN-LIKE PROTEIN FIMI-RELATED"/>
    <property type="match status" value="1"/>
</dbReference>
<dbReference type="InterPro" id="IPR054160">
    <property type="entry name" value="MrkD_recept-bd"/>
</dbReference>
<organism evidence="8 9">
    <name type="scientific">Lelliottia aquatilis</name>
    <dbReference type="NCBI Taxonomy" id="2080838"/>
    <lineage>
        <taxon>Bacteria</taxon>
        <taxon>Pseudomonadati</taxon>
        <taxon>Pseudomonadota</taxon>
        <taxon>Gammaproteobacteria</taxon>
        <taxon>Enterobacterales</taxon>
        <taxon>Enterobacteriaceae</taxon>
        <taxon>Lelliottia</taxon>
    </lineage>
</organism>
<comment type="similarity">
    <text evidence="2">Belongs to the fimbrial protein family.</text>
</comment>
<evidence type="ECO:0000256" key="2">
    <source>
        <dbReference type="ARBA" id="ARBA00006671"/>
    </source>
</evidence>
<dbReference type="Proteomes" id="UP000237025">
    <property type="component" value="Unassembled WGS sequence"/>
</dbReference>
<dbReference type="InterPro" id="IPR008966">
    <property type="entry name" value="Adhesion_dom_sf"/>
</dbReference>
<dbReference type="InterPro" id="IPR036937">
    <property type="entry name" value="Adhesion_dom_fimbrial_sf"/>
</dbReference>
<dbReference type="RefSeq" id="WP_103946419.1">
    <property type="nucleotide sequence ID" value="NZ_JAENMQ010000001.1"/>
</dbReference>
<feature type="domain" description="Fimbrial-type adhesion" evidence="6">
    <location>
        <begin position="184"/>
        <end position="321"/>
    </location>
</feature>
<dbReference type="Gene3D" id="2.60.40.3310">
    <property type="match status" value="1"/>
</dbReference>
<keyword evidence="3 5" id="KW-0732">Signal</keyword>